<evidence type="ECO:0000259" key="5">
    <source>
        <dbReference type="PROSITE" id="PS50102"/>
    </source>
</evidence>
<keyword evidence="2 3" id="KW-0694">RNA-binding</keyword>
<dbReference type="InterPro" id="IPR035979">
    <property type="entry name" value="RBD_domain_sf"/>
</dbReference>
<feature type="region of interest" description="Disordered" evidence="4">
    <location>
        <begin position="683"/>
        <end position="734"/>
    </location>
</feature>
<dbReference type="AlphaFoldDB" id="A0A8J4TBX0"/>
<organism evidence="6 7">
    <name type="scientific">Paragonimus heterotremus</name>
    <dbReference type="NCBI Taxonomy" id="100268"/>
    <lineage>
        <taxon>Eukaryota</taxon>
        <taxon>Metazoa</taxon>
        <taxon>Spiralia</taxon>
        <taxon>Lophotrochozoa</taxon>
        <taxon>Platyhelminthes</taxon>
        <taxon>Trematoda</taxon>
        <taxon>Digenea</taxon>
        <taxon>Plagiorchiida</taxon>
        <taxon>Troglotremata</taxon>
        <taxon>Troglotrematidae</taxon>
        <taxon>Paragonimus</taxon>
    </lineage>
</organism>
<evidence type="ECO:0000256" key="3">
    <source>
        <dbReference type="PROSITE-ProRule" id="PRU00176"/>
    </source>
</evidence>
<dbReference type="SMART" id="SM00360">
    <property type="entry name" value="RRM"/>
    <property type="match status" value="3"/>
</dbReference>
<dbReference type="Pfam" id="PF00076">
    <property type="entry name" value="RRM_1"/>
    <property type="match status" value="1"/>
</dbReference>
<proteinExistence type="predicted"/>
<accession>A0A8J4TBX0</accession>
<dbReference type="GO" id="GO:1990904">
    <property type="term" value="C:ribonucleoprotein complex"/>
    <property type="evidence" value="ECO:0007669"/>
    <property type="project" value="UniProtKB-KW"/>
</dbReference>
<dbReference type="PANTHER" id="PTHR15592">
    <property type="entry name" value="MATRIN 3/NUCLEAR PROTEIN 220-RELATED"/>
    <property type="match status" value="1"/>
</dbReference>
<evidence type="ECO:0000313" key="7">
    <source>
        <dbReference type="Proteomes" id="UP000748531"/>
    </source>
</evidence>
<reference evidence="6" key="1">
    <citation type="submission" date="2019-05" db="EMBL/GenBank/DDBJ databases">
        <title>Annotation for the trematode Paragonimus heterotremus.</title>
        <authorList>
            <person name="Choi Y.-J."/>
        </authorList>
    </citation>
    <scope>NUCLEOTIDE SEQUENCE</scope>
    <source>
        <strain evidence="6">LC</strain>
    </source>
</reference>
<feature type="compositionally biased region" description="Polar residues" evidence="4">
    <location>
        <begin position="684"/>
        <end position="716"/>
    </location>
</feature>
<dbReference type="InterPro" id="IPR055204">
    <property type="entry name" value="HNRNPL_RRM"/>
</dbReference>
<dbReference type="EMBL" id="LUCH01002191">
    <property type="protein sequence ID" value="KAF5401854.1"/>
    <property type="molecule type" value="Genomic_DNA"/>
</dbReference>
<dbReference type="Pfam" id="PF13893">
    <property type="entry name" value="RRM_5"/>
    <property type="match status" value="1"/>
</dbReference>
<dbReference type="GO" id="GO:0003723">
    <property type="term" value="F:RNA binding"/>
    <property type="evidence" value="ECO:0007669"/>
    <property type="project" value="UniProtKB-UniRule"/>
</dbReference>
<feature type="domain" description="RRM" evidence="5">
    <location>
        <begin position="47"/>
        <end position="121"/>
    </location>
</feature>
<dbReference type="Pfam" id="PF22976">
    <property type="entry name" value="RRM_10"/>
    <property type="match status" value="1"/>
</dbReference>
<dbReference type="OrthoDB" id="302770at2759"/>
<evidence type="ECO:0000256" key="2">
    <source>
        <dbReference type="ARBA" id="ARBA00022884"/>
    </source>
</evidence>
<protein>
    <submittedName>
        <fullName evidence="6">Heterogeneous nuclear ribonucleoprotein L</fullName>
    </submittedName>
</protein>
<dbReference type="InterPro" id="IPR021790">
    <property type="entry name" value="PTBP1-like_RRM2"/>
</dbReference>
<sequence>MAHAPKRSRYDAVGAATAQFYNITGTVPGNIKLPTDVSYLVTTQPSCTIVVIELPTGCTEQDLIGLFNRYGPVKNAKLVCNGYAGLVEFCEISSPTRLVHAAKINPFYVGSNHVRLEFSTESVLPSMERKVETKAAASEDEATRILHLDVAAANYSITVDVIKAICEPHGKLLRIFIGKKNVDSSLEVLVEFESVEDAKKAKEHLDGADIYSGCCSLTVTYSKLQKVHVTKNDADSWDFTGPNANVEGPLNTSSGQRTLLSSTTPLVSPPQTVSGTTTILPTPYPQPAPVYMPPPNPTPAAVPSSISKPPMPYYGLPPYGPPHAYPMPPSGQYASVPQYQAYYNAPVPQPPAMPAVRTVKHTVPFQPPAQVIILPTPAPVHQVTPGGIGIGHATSNLNSSSISARQADLSLFESVEGVVLMACNLPPTLNCDHLFNLLCIYGNIARIKFLKSRRGCAMVQVGNAEAADFIHRHYNGISIFGYTIQFHHSKQRELTEHENLGNLEDGSPVMKNYMMDPNNRFRNAVVAAKSRILEPSRTLHFFNAPLNFSPEDVCRVFTDSGAVCPPRVVLFSAKTGQKTSLGLAEWDTLSEALEALVLANQRPIYISGIVHPFHLKLAFSPKPISTDRAGLSLIQYPAPPFAATRPGTESQTVAAMDNFAAGPPEEEDEFDAKDEAAQLVNGASVESKSDQLQQPSSTNVLPSTNAATSVNLNNSADDGKTENFANPAQKSNPG</sequence>
<comment type="caution">
    <text evidence="6">The sequence shown here is derived from an EMBL/GenBank/DDBJ whole genome shotgun (WGS) entry which is preliminary data.</text>
</comment>
<evidence type="ECO:0000313" key="6">
    <source>
        <dbReference type="EMBL" id="KAF5401854.1"/>
    </source>
</evidence>
<keyword evidence="7" id="KW-1185">Reference proteome</keyword>
<feature type="domain" description="RRM" evidence="5">
    <location>
        <begin position="418"/>
        <end position="491"/>
    </location>
</feature>
<dbReference type="PROSITE" id="PS50102">
    <property type="entry name" value="RRM"/>
    <property type="match status" value="2"/>
</dbReference>
<gene>
    <name evidence="6" type="ORF">PHET_03563</name>
</gene>
<feature type="compositionally biased region" description="Polar residues" evidence="4">
    <location>
        <begin position="723"/>
        <end position="734"/>
    </location>
</feature>
<evidence type="ECO:0000256" key="4">
    <source>
        <dbReference type="SAM" id="MobiDB-lite"/>
    </source>
</evidence>
<evidence type="ECO:0000256" key="1">
    <source>
        <dbReference type="ARBA" id="ARBA00022737"/>
    </source>
</evidence>
<keyword evidence="1" id="KW-0677">Repeat</keyword>
<dbReference type="SUPFAM" id="SSF54928">
    <property type="entry name" value="RNA-binding domain, RBD"/>
    <property type="match status" value="2"/>
</dbReference>
<dbReference type="CDD" id="cd12424">
    <property type="entry name" value="RRM3_hnRNPL_like"/>
    <property type="match status" value="1"/>
</dbReference>
<dbReference type="InterPro" id="IPR012677">
    <property type="entry name" value="Nucleotide-bd_a/b_plait_sf"/>
</dbReference>
<dbReference type="InterPro" id="IPR000504">
    <property type="entry name" value="RRM_dom"/>
</dbReference>
<name>A0A8J4TBX0_9TREM</name>
<dbReference type="Pfam" id="PF11835">
    <property type="entry name" value="RRM_8"/>
    <property type="match status" value="1"/>
</dbReference>
<dbReference type="Proteomes" id="UP000748531">
    <property type="component" value="Unassembled WGS sequence"/>
</dbReference>
<dbReference type="Gene3D" id="3.30.70.330">
    <property type="match status" value="4"/>
</dbReference>
<keyword evidence="6" id="KW-0687">Ribonucleoprotein</keyword>